<evidence type="ECO:0000256" key="1">
    <source>
        <dbReference type="SAM" id="MobiDB-lite"/>
    </source>
</evidence>
<dbReference type="Pfam" id="PF22178">
    <property type="entry name" value="Gp5_trimer_C"/>
    <property type="match status" value="1"/>
</dbReference>
<feature type="domain" description="Protein Gp5 N-terminal OB-fold" evidence="2">
    <location>
        <begin position="1"/>
        <end position="113"/>
    </location>
</feature>
<dbReference type="SUPFAM" id="SSF69349">
    <property type="entry name" value="Phage fibre proteins"/>
    <property type="match status" value="1"/>
</dbReference>
<dbReference type="EMBL" id="UINC01033989">
    <property type="protein sequence ID" value="SVB24127.1"/>
    <property type="molecule type" value="Genomic_DNA"/>
</dbReference>
<proteinExistence type="predicted"/>
<evidence type="ECO:0000313" key="4">
    <source>
        <dbReference type="EMBL" id="SVB24127.1"/>
    </source>
</evidence>
<feature type="domain" description="Gp5/Type VI secretion system Vgr C-terminal trimerisation" evidence="3">
    <location>
        <begin position="268"/>
        <end position="339"/>
    </location>
</feature>
<protein>
    <submittedName>
        <fullName evidence="4">Uncharacterized protein</fullName>
    </submittedName>
</protein>
<dbReference type="Gene3D" id="2.40.50.260">
    <property type="entry name" value="Nucleic acid-binding protein domain"/>
    <property type="match status" value="1"/>
</dbReference>
<reference evidence="4" key="1">
    <citation type="submission" date="2018-05" db="EMBL/GenBank/DDBJ databases">
        <authorList>
            <person name="Lanie J.A."/>
            <person name="Ng W.-L."/>
            <person name="Kazmierczak K.M."/>
            <person name="Andrzejewski T.M."/>
            <person name="Davidsen T.M."/>
            <person name="Wayne K.J."/>
            <person name="Tettelin H."/>
            <person name="Glass J.I."/>
            <person name="Rusch D."/>
            <person name="Podicherti R."/>
            <person name="Tsui H.-C.T."/>
            <person name="Winkler M.E."/>
        </authorList>
    </citation>
    <scope>NUCLEOTIDE SEQUENCE</scope>
</reference>
<organism evidence="4">
    <name type="scientific">marine metagenome</name>
    <dbReference type="NCBI Taxonomy" id="408172"/>
    <lineage>
        <taxon>unclassified sequences</taxon>
        <taxon>metagenomes</taxon>
        <taxon>ecological metagenomes</taxon>
    </lineage>
</organism>
<accession>A0A382CFP3</accession>
<name>A0A382CFP3_9ZZZZ</name>
<feature type="region of interest" description="Disordered" evidence="1">
    <location>
        <begin position="87"/>
        <end position="148"/>
    </location>
</feature>
<dbReference type="Gene3D" id="3.10.450.190">
    <property type="match status" value="1"/>
</dbReference>
<dbReference type="InterPro" id="IPR054030">
    <property type="entry name" value="Gp5_Vgr_C"/>
</dbReference>
<dbReference type="Pfam" id="PF06714">
    <property type="entry name" value="Gp5_OB"/>
    <property type="match status" value="1"/>
</dbReference>
<gene>
    <name evidence="4" type="ORF">METZ01_LOCUS176981</name>
</gene>
<evidence type="ECO:0000259" key="2">
    <source>
        <dbReference type="Pfam" id="PF06714"/>
    </source>
</evidence>
<feature type="region of interest" description="Disordered" evidence="1">
    <location>
        <begin position="46"/>
        <end position="67"/>
    </location>
</feature>
<feature type="non-terminal residue" evidence="4">
    <location>
        <position position="373"/>
    </location>
</feature>
<feature type="compositionally biased region" description="Basic and acidic residues" evidence="1">
    <location>
        <begin position="47"/>
        <end position="56"/>
    </location>
</feature>
<sequence>MQPITSAAMNGIGTTPTGLVEGTWVFGFWRDGKNAQEPVIIGAVGGKMDKDHKKDPSTGFNDPNGIYPRDELIGEADTNRLARGIGALPVGEKNSENATSLKNKRAKRNRGDPDVKDSVTNTGIAKGRAGDMTGGDGKPGTIDNRTGDDAGHYKHEWWNEPNPRYGGTTESDTTYLTSVENLSQYPYCHVRMSESGHVEEWDDTETAERLHRYHKTGTFEEIQPDGSRVVKVVADDYEIVAKSKNVVISGVCNLTVKGDCRVLYMADLVQEVRGDYHLHVHKDMRTKIHGNEITEVITDRKTTVNKQDNLFVGENQTIPIGADKTIIVGGNQDETVKKNVKEIYGEGATPGDHTATCAGKYSYRSIDSMTLTA</sequence>
<dbReference type="SUPFAM" id="SSF69255">
    <property type="entry name" value="gp5 N-terminal domain-like"/>
    <property type="match status" value="1"/>
</dbReference>
<dbReference type="InterPro" id="IPR009590">
    <property type="entry name" value="Gp5_OB_N"/>
</dbReference>
<dbReference type="AlphaFoldDB" id="A0A382CFP3"/>
<evidence type="ECO:0000259" key="3">
    <source>
        <dbReference type="Pfam" id="PF22178"/>
    </source>
</evidence>